<dbReference type="GO" id="GO:1990528">
    <property type="term" value="C:Rvs161p-Rvs167p complex"/>
    <property type="evidence" value="ECO:0007669"/>
    <property type="project" value="TreeGrafter"/>
</dbReference>
<dbReference type="InterPro" id="IPR027267">
    <property type="entry name" value="AH/BAR_dom_sf"/>
</dbReference>
<feature type="region of interest" description="Disordered" evidence="1">
    <location>
        <begin position="401"/>
        <end position="477"/>
    </location>
</feature>
<dbReference type="GO" id="GO:0031097">
    <property type="term" value="C:medial cortex"/>
    <property type="evidence" value="ECO:0007669"/>
    <property type="project" value="TreeGrafter"/>
</dbReference>
<evidence type="ECO:0000256" key="1">
    <source>
        <dbReference type="SAM" id="MobiDB-lite"/>
    </source>
</evidence>
<dbReference type="SUPFAM" id="SSF103657">
    <property type="entry name" value="BAR/IMD domain-like"/>
    <property type="match status" value="1"/>
</dbReference>
<evidence type="ECO:0000313" key="2">
    <source>
        <dbReference type="EMBL" id="VEU21880.1"/>
    </source>
</evidence>
<gene>
    <name evidence="2" type="ORF">BRENAR_LOCUS2612</name>
</gene>
<dbReference type="PANTHER" id="PTHR47174:SF1">
    <property type="entry name" value="REDUCED VIABILITY UPON STARVATION PROTEIN 167"/>
    <property type="match status" value="1"/>
</dbReference>
<name>A0A448YLU7_BRENA</name>
<dbReference type="PANTHER" id="PTHR47174">
    <property type="entry name" value="BRIDGING INTEGRATOR 3"/>
    <property type="match status" value="1"/>
</dbReference>
<feature type="compositionally biased region" description="Polar residues" evidence="1">
    <location>
        <begin position="429"/>
        <end position="459"/>
    </location>
</feature>
<dbReference type="GO" id="GO:0008289">
    <property type="term" value="F:lipid binding"/>
    <property type="evidence" value="ECO:0007669"/>
    <property type="project" value="TreeGrafter"/>
</dbReference>
<dbReference type="AlphaFoldDB" id="A0A448YLU7"/>
<dbReference type="GO" id="GO:0051666">
    <property type="term" value="P:actin cortical patch localization"/>
    <property type="evidence" value="ECO:0007669"/>
    <property type="project" value="InterPro"/>
</dbReference>
<protein>
    <submittedName>
        <fullName evidence="2">DEKNAAC102828</fullName>
    </submittedName>
</protein>
<dbReference type="InParanoid" id="A0A448YLU7"/>
<dbReference type="InterPro" id="IPR046982">
    <property type="entry name" value="BIN3/RVS161-like"/>
</dbReference>
<dbReference type="GO" id="GO:0043332">
    <property type="term" value="C:mating projection tip"/>
    <property type="evidence" value="ECO:0007669"/>
    <property type="project" value="TreeGrafter"/>
</dbReference>
<dbReference type="STRING" id="13370.A0A448YLU7"/>
<dbReference type="EMBL" id="CAACVR010000013">
    <property type="protein sequence ID" value="VEU21880.1"/>
    <property type="molecule type" value="Genomic_DNA"/>
</dbReference>
<dbReference type="GO" id="GO:0006897">
    <property type="term" value="P:endocytosis"/>
    <property type="evidence" value="ECO:0007669"/>
    <property type="project" value="InterPro"/>
</dbReference>
<proteinExistence type="predicted"/>
<dbReference type="GO" id="GO:0097320">
    <property type="term" value="P:plasma membrane tubulation"/>
    <property type="evidence" value="ECO:0007669"/>
    <property type="project" value="TreeGrafter"/>
</dbReference>
<evidence type="ECO:0000313" key="3">
    <source>
        <dbReference type="Proteomes" id="UP000290900"/>
    </source>
</evidence>
<sequence length="547" mass="60789">MSLRGFRKAIYRTPHKLFGTKSTEDQQIKAWEHDINTAIAGVDFLQLEAKKWKQCWVDAATTLVHVIGAFNDVHMPLDKGGNKPTSHKDVEVPTDVEKSEQFTYITHHELLEASRLARMLFEDVSKTAEKEYKGVADKCIAMRENLKAVAKLLAKRERKKIDYDLNFSAVEKAIVSRNSSTSAEKEQTKLEHTQGRMEQAKDVFLDLDAKVRVVLPPVLETLSEFLNKLAMKIYYGNVGTLRLLRTNLRKFVQSQGFVGPQDDSTAAYESIVTEFFNSYSTAKSKLESLDMLQEYQKLKERSLKDKAVEGAGVVTNRIVDTTVDVTSSLYAKAAHSGQRLSLKHMKIENPVKPYGRDGVFSTATDPIKYELQISQNNEKKLYDESVSVDSAVVAGPPPLPERDFYAGAQPIGSASSSHGDADWLRPLSLKSTGSKLPNTPVNEAPSSSTGSEKPTLSSDITDETSDTRRFSNNSLELSEKSETAKYASVSIDLIREKIREVIMTPNISSAPVTMDTEAYARSIARYREVVLAKSSISAQLLKMADGA</sequence>
<dbReference type="GO" id="GO:0030479">
    <property type="term" value="C:actin cortical patch"/>
    <property type="evidence" value="ECO:0007669"/>
    <property type="project" value="TreeGrafter"/>
</dbReference>
<reference evidence="2 3" key="1">
    <citation type="submission" date="2018-12" db="EMBL/GenBank/DDBJ databases">
        <authorList>
            <person name="Tiukova I."/>
            <person name="Dainat J."/>
        </authorList>
    </citation>
    <scope>NUCLEOTIDE SEQUENCE [LARGE SCALE GENOMIC DNA]</scope>
</reference>
<keyword evidence="3" id="KW-1185">Reference proteome</keyword>
<organism evidence="2 3">
    <name type="scientific">Brettanomyces naardenensis</name>
    <name type="common">Yeast</name>
    <dbReference type="NCBI Taxonomy" id="13370"/>
    <lineage>
        <taxon>Eukaryota</taxon>
        <taxon>Fungi</taxon>
        <taxon>Dikarya</taxon>
        <taxon>Ascomycota</taxon>
        <taxon>Saccharomycotina</taxon>
        <taxon>Pichiomycetes</taxon>
        <taxon>Pichiales</taxon>
        <taxon>Pichiaceae</taxon>
        <taxon>Brettanomyces</taxon>
    </lineage>
</organism>
<dbReference type="Proteomes" id="UP000290900">
    <property type="component" value="Unassembled WGS sequence"/>
</dbReference>
<accession>A0A448YLU7</accession>
<dbReference type="Gene3D" id="1.20.1270.60">
    <property type="entry name" value="Arfaptin homology (AH) domain/BAR domain"/>
    <property type="match status" value="1"/>
</dbReference>
<dbReference type="OrthoDB" id="10255128at2759"/>